<dbReference type="InterPro" id="IPR001839">
    <property type="entry name" value="TGF-b_C"/>
</dbReference>
<dbReference type="CDD" id="cd13761">
    <property type="entry name" value="TGF_beta_BMP5_like"/>
    <property type="match status" value="1"/>
</dbReference>
<feature type="transmembrane region" description="Helical" evidence="9">
    <location>
        <begin position="12"/>
        <end position="37"/>
    </location>
</feature>
<dbReference type="InterPro" id="IPR001111">
    <property type="entry name" value="TGF-b_propeptide"/>
</dbReference>
<dbReference type="PROSITE" id="PS51362">
    <property type="entry name" value="TGF_BETA_2"/>
    <property type="match status" value="1"/>
</dbReference>
<evidence type="ECO:0000256" key="2">
    <source>
        <dbReference type="ARBA" id="ARBA00006656"/>
    </source>
</evidence>
<evidence type="ECO:0000256" key="8">
    <source>
        <dbReference type="RuleBase" id="RU000354"/>
    </source>
</evidence>
<keyword evidence="5 8" id="KW-0339">Growth factor</keyword>
<dbReference type="Pfam" id="PF00019">
    <property type="entry name" value="TGF_beta"/>
    <property type="match status" value="1"/>
</dbReference>
<keyword evidence="9" id="KW-1133">Transmembrane helix</keyword>
<accession>A0A289YT83</accession>
<evidence type="ECO:0000256" key="5">
    <source>
        <dbReference type="ARBA" id="ARBA00023030"/>
    </source>
</evidence>
<dbReference type="Gene3D" id="2.10.90.10">
    <property type="entry name" value="Cystine-knot cytokines"/>
    <property type="match status" value="1"/>
</dbReference>
<keyword evidence="4" id="KW-0732">Signal</keyword>
<keyword evidence="9" id="KW-0472">Membrane</keyword>
<organism evidence="11">
    <name type="scientific">Penaeus merguiensis</name>
    <name type="common">Banana prawn</name>
    <name type="synonym">Fenneropenaeus merguiensis</name>
    <dbReference type="NCBI Taxonomy" id="71412"/>
    <lineage>
        <taxon>Eukaryota</taxon>
        <taxon>Metazoa</taxon>
        <taxon>Ecdysozoa</taxon>
        <taxon>Arthropoda</taxon>
        <taxon>Crustacea</taxon>
        <taxon>Multicrustacea</taxon>
        <taxon>Malacostraca</taxon>
        <taxon>Eumalacostraca</taxon>
        <taxon>Eucarida</taxon>
        <taxon>Decapoda</taxon>
        <taxon>Dendrobranchiata</taxon>
        <taxon>Penaeoidea</taxon>
        <taxon>Penaeidae</taxon>
        <taxon>Penaeus</taxon>
    </lineage>
</organism>
<dbReference type="Pfam" id="PF00688">
    <property type="entry name" value="TGFb_propeptide"/>
    <property type="match status" value="1"/>
</dbReference>
<dbReference type="PANTHER" id="PTHR11848:SF310">
    <property type="entry name" value="PROTEIN 60A-RELATED"/>
    <property type="match status" value="1"/>
</dbReference>
<dbReference type="InterPro" id="IPR015615">
    <property type="entry name" value="TGF-beta-rel"/>
</dbReference>
<comment type="similarity">
    <text evidence="2 8">Belongs to the TGF-beta family.</text>
</comment>
<dbReference type="PROSITE" id="PS00250">
    <property type="entry name" value="TGF_BETA_1"/>
    <property type="match status" value="1"/>
</dbReference>
<keyword evidence="6" id="KW-1015">Disulfide bond</keyword>
<dbReference type="GO" id="GO:0008083">
    <property type="term" value="F:growth factor activity"/>
    <property type="evidence" value="ECO:0007669"/>
    <property type="project" value="UniProtKB-KW"/>
</dbReference>
<reference evidence="11" key="1">
    <citation type="submission" date="2016-09" db="EMBL/GenBank/DDBJ databases">
        <title>Vitellogenesis induction by glass bottom boat in female banana shrimp, Fenneropenaeus merguiensis De Man.</title>
        <authorList>
            <person name="Sathapondecha P."/>
            <person name="Chotigeat W."/>
        </authorList>
    </citation>
    <scope>NUCLEOTIDE SEQUENCE</scope>
</reference>
<dbReference type="GO" id="GO:0005125">
    <property type="term" value="F:cytokine activity"/>
    <property type="evidence" value="ECO:0007669"/>
    <property type="project" value="TreeGrafter"/>
</dbReference>
<dbReference type="SMR" id="A0A289YT83"/>
<keyword evidence="7" id="KW-0325">Glycoprotein</keyword>
<dbReference type="InterPro" id="IPR029034">
    <property type="entry name" value="Cystine-knot_cytokine"/>
</dbReference>
<dbReference type="Gene3D" id="2.60.120.970">
    <property type="match status" value="1"/>
</dbReference>
<evidence type="ECO:0000256" key="7">
    <source>
        <dbReference type="ARBA" id="ARBA00023180"/>
    </source>
</evidence>
<evidence type="ECO:0000256" key="9">
    <source>
        <dbReference type="SAM" id="Phobius"/>
    </source>
</evidence>
<dbReference type="SUPFAM" id="SSF57501">
    <property type="entry name" value="Cystine-knot cytokines"/>
    <property type="match status" value="1"/>
</dbReference>
<evidence type="ECO:0000256" key="3">
    <source>
        <dbReference type="ARBA" id="ARBA00022525"/>
    </source>
</evidence>
<evidence type="ECO:0000256" key="6">
    <source>
        <dbReference type="ARBA" id="ARBA00023157"/>
    </source>
</evidence>
<evidence type="ECO:0000256" key="1">
    <source>
        <dbReference type="ARBA" id="ARBA00004613"/>
    </source>
</evidence>
<protein>
    <submittedName>
        <fullName evidence="11">Glass bottom boat</fullName>
    </submittedName>
</protein>
<dbReference type="SMART" id="SM00204">
    <property type="entry name" value="TGFB"/>
    <property type="match status" value="1"/>
</dbReference>
<dbReference type="PANTHER" id="PTHR11848">
    <property type="entry name" value="TGF-BETA FAMILY"/>
    <property type="match status" value="1"/>
</dbReference>
<feature type="domain" description="TGF-beta family profile" evidence="10">
    <location>
        <begin position="289"/>
        <end position="413"/>
    </location>
</feature>
<keyword evidence="9" id="KW-0812">Transmembrane</keyword>
<evidence type="ECO:0000313" key="11">
    <source>
        <dbReference type="EMBL" id="ATA66961.1"/>
    </source>
</evidence>
<evidence type="ECO:0000259" key="10">
    <source>
        <dbReference type="PROSITE" id="PS51362"/>
    </source>
</evidence>
<name>A0A289YT83_PENME</name>
<dbReference type="EMBL" id="KX922856">
    <property type="protein sequence ID" value="ATA66961.1"/>
    <property type="molecule type" value="mRNA"/>
</dbReference>
<dbReference type="AlphaFoldDB" id="A0A289YT83"/>
<keyword evidence="3" id="KW-0964">Secreted</keyword>
<dbReference type="InterPro" id="IPR017948">
    <property type="entry name" value="TGFb_CS"/>
</dbReference>
<proteinExistence type="evidence at transcript level"/>
<sequence>MGPGSTSAPRRAGVWVCVVAAVVWAAGGCAAGVGVWMDDGNGRTVLADRLDAEEAADLAQDMLDLLDLPAPPAMVGHHRHHHRAHRAHGSAPTWMKNIYNTLDEHGHANAPNMDDVHRETVTAADTIITFVNRDPPTGRPAHGANKRLYFDVNDVPLDHSLLGAEIQVHRQPGFDEVVTLHVYVITDEQGSESKVARVSLSEPGWVTVNVTRPVLSWLIFPDTNYGLRLAVTSPGYKHERHFHEVGISGSHDEEDYRPFMVGFFALPASAHKKKRIRTARSVSRPAISRPRKYRDIADRQPGWDAACKMKHLHVSFRDLGWEDWVIAPEGYDANYCEGRCSFPLHAELNATNHALVQTLVKVVGDVADETEVPPNACCAPIDLATIPVLYYSFDNNIVLKKYPMMIVKTCGCQ</sequence>
<evidence type="ECO:0000256" key="4">
    <source>
        <dbReference type="ARBA" id="ARBA00022729"/>
    </source>
</evidence>
<dbReference type="GO" id="GO:0005615">
    <property type="term" value="C:extracellular space"/>
    <property type="evidence" value="ECO:0007669"/>
    <property type="project" value="TreeGrafter"/>
</dbReference>
<comment type="subcellular location">
    <subcellularLocation>
        <location evidence="1">Secreted</location>
    </subcellularLocation>
</comment>
<dbReference type="FunFam" id="2.10.90.10:FF:000001">
    <property type="entry name" value="Bone morphogenetic protein 4"/>
    <property type="match status" value="1"/>
</dbReference>